<name>A0A3B1DIF6_9ZZZZ</name>
<accession>A0A3B1DIF6</accession>
<sequence length="118" mass="13995">MYKILKIEQWLIFITLILSPLNSFANDCQYSGESTIQNMIARVERINIKQNFLYVINEQTLNTNSFFVARRLLQSLKKGDRIRIYYRCGNNALISFKKMTVIKYNKETSNRGYILKKK</sequence>
<reference evidence="1" key="1">
    <citation type="submission" date="2018-06" db="EMBL/GenBank/DDBJ databases">
        <authorList>
            <person name="Zhirakovskaya E."/>
        </authorList>
    </citation>
    <scope>NUCLEOTIDE SEQUENCE</scope>
</reference>
<proteinExistence type="predicted"/>
<protein>
    <submittedName>
        <fullName evidence="1">Uncharacterized protein</fullName>
    </submittedName>
</protein>
<dbReference type="AlphaFoldDB" id="A0A3B1DIF6"/>
<organism evidence="1">
    <name type="scientific">hydrothermal vent metagenome</name>
    <dbReference type="NCBI Taxonomy" id="652676"/>
    <lineage>
        <taxon>unclassified sequences</taxon>
        <taxon>metagenomes</taxon>
        <taxon>ecological metagenomes</taxon>
    </lineage>
</organism>
<dbReference type="EMBL" id="UOGJ01000074">
    <property type="protein sequence ID" value="VAX35854.1"/>
    <property type="molecule type" value="Genomic_DNA"/>
</dbReference>
<gene>
    <name evidence="1" type="ORF">MNBD_UNCLBAC01-1048</name>
</gene>
<evidence type="ECO:0000313" key="1">
    <source>
        <dbReference type="EMBL" id="VAX35854.1"/>
    </source>
</evidence>